<dbReference type="Pfam" id="PF13927">
    <property type="entry name" value="Ig_3"/>
    <property type="match status" value="1"/>
</dbReference>
<dbReference type="FunFam" id="2.60.40.10:FF:000107">
    <property type="entry name" value="Myosin, light chain kinase a"/>
    <property type="match status" value="4"/>
</dbReference>
<dbReference type="CDD" id="cd00096">
    <property type="entry name" value="Ig"/>
    <property type="match status" value="4"/>
</dbReference>
<dbReference type="Proteomes" id="UP000050790">
    <property type="component" value="Unassembled WGS sequence"/>
</dbReference>
<feature type="domain" description="Ig-like" evidence="8">
    <location>
        <begin position="3044"/>
        <end position="3146"/>
    </location>
</feature>
<proteinExistence type="inferred from homology"/>
<evidence type="ECO:0000256" key="6">
    <source>
        <dbReference type="ARBA" id="ARBA00023319"/>
    </source>
</evidence>
<dbReference type="PROSITE" id="PS50835">
    <property type="entry name" value="IG_LIKE"/>
    <property type="match status" value="33"/>
</dbReference>
<feature type="domain" description="Ig-like" evidence="8">
    <location>
        <begin position="5717"/>
        <end position="5808"/>
    </location>
</feature>
<feature type="domain" description="Ig-like" evidence="8">
    <location>
        <begin position="555"/>
        <end position="646"/>
    </location>
</feature>
<feature type="domain" description="Fibronectin type-III" evidence="9">
    <location>
        <begin position="6844"/>
        <end position="6950"/>
    </location>
</feature>
<dbReference type="Pfam" id="PF07679">
    <property type="entry name" value="I-set"/>
    <property type="match status" value="34"/>
</dbReference>
<evidence type="ECO:0000259" key="8">
    <source>
        <dbReference type="PROSITE" id="PS50835"/>
    </source>
</evidence>
<dbReference type="InterPro" id="IPR003599">
    <property type="entry name" value="Ig_sub"/>
</dbReference>
<dbReference type="Pfam" id="PF00041">
    <property type="entry name" value="fn3"/>
    <property type="match status" value="12"/>
</dbReference>
<feature type="domain" description="Ig-like" evidence="8">
    <location>
        <begin position="3614"/>
        <end position="3728"/>
    </location>
</feature>
<feature type="domain" description="Fibronectin type-III" evidence="9">
    <location>
        <begin position="7566"/>
        <end position="7671"/>
    </location>
</feature>
<evidence type="ECO:0000313" key="10">
    <source>
        <dbReference type="Proteomes" id="UP000050790"/>
    </source>
</evidence>
<dbReference type="GO" id="GO:0060298">
    <property type="term" value="P:positive regulation of sarcomere organization"/>
    <property type="evidence" value="ECO:0007669"/>
    <property type="project" value="UniProtKB-ARBA"/>
</dbReference>
<dbReference type="PANTHER" id="PTHR13817:SF166">
    <property type="entry name" value="NEURONAL IGCAM-RELATED"/>
    <property type="match status" value="1"/>
</dbReference>
<feature type="domain" description="Ig-like" evidence="8">
    <location>
        <begin position="4111"/>
        <end position="4198"/>
    </location>
</feature>
<dbReference type="InterPro" id="IPR050964">
    <property type="entry name" value="Striated_Muscle_Regulatory"/>
</dbReference>
<feature type="domain" description="Fibronectin type-III" evidence="9">
    <location>
        <begin position="7150"/>
        <end position="7254"/>
    </location>
</feature>
<feature type="domain" description="Ig-like" evidence="8">
    <location>
        <begin position="1662"/>
        <end position="1750"/>
    </location>
</feature>
<evidence type="ECO:0000256" key="2">
    <source>
        <dbReference type="ARBA" id="ARBA00006692"/>
    </source>
</evidence>
<evidence type="ECO:0008006" key="12">
    <source>
        <dbReference type="Google" id="ProtNLM"/>
    </source>
</evidence>
<feature type="domain" description="Ig-like" evidence="8">
    <location>
        <begin position="3263"/>
        <end position="3369"/>
    </location>
</feature>
<dbReference type="SMART" id="SM00060">
    <property type="entry name" value="FN3"/>
    <property type="match status" value="11"/>
</dbReference>
<evidence type="ECO:0000259" key="9">
    <source>
        <dbReference type="PROSITE" id="PS50853"/>
    </source>
</evidence>
<keyword evidence="3" id="KW-0963">Cytoplasm</keyword>
<organism evidence="10 11">
    <name type="scientific">Schistosoma margrebowiei</name>
    <dbReference type="NCBI Taxonomy" id="48269"/>
    <lineage>
        <taxon>Eukaryota</taxon>
        <taxon>Metazoa</taxon>
        <taxon>Spiralia</taxon>
        <taxon>Lophotrochozoa</taxon>
        <taxon>Platyhelminthes</taxon>
        <taxon>Trematoda</taxon>
        <taxon>Digenea</taxon>
        <taxon>Strigeidida</taxon>
        <taxon>Schistosomatoidea</taxon>
        <taxon>Schistosomatidae</taxon>
        <taxon>Schistosoma</taxon>
    </lineage>
</organism>
<dbReference type="SUPFAM" id="SSF49265">
    <property type="entry name" value="Fibronectin type III"/>
    <property type="match status" value="7"/>
</dbReference>
<protein>
    <recommendedName>
        <fullName evidence="12">Titin</fullName>
    </recommendedName>
</protein>
<dbReference type="CDD" id="cd00063">
    <property type="entry name" value="FN3"/>
    <property type="match status" value="12"/>
</dbReference>
<dbReference type="SMART" id="SM00408">
    <property type="entry name" value="IGc2"/>
    <property type="match status" value="29"/>
</dbReference>
<feature type="domain" description="Ig-like" evidence="8">
    <location>
        <begin position="6539"/>
        <end position="6630"/>
    </location>
</feature>
<feature type="domain" description="Ig-like" evidence="8">
    <location>
        <begin position="2272"/>
        <end position="2370"/>
    </location>
</feature>
<feature type="domain" description="Ig-like" evidence="8">
    <location>
        <begin position="3157"/>
        <end position="3224"/>
    </location>
</feature>
<evidence type="ECO:0000256" key="1">
    <source>
        <dbReference type="ARBA" id="ARBA00004657"/>
    </source>
</evidence>
<evidence type="ECO:0000256" key="7">
    <source>
        <dbReference type="SAM" id="MobiDB-lite"/>
    </source>
</evidence>
<feature type="domain" description="Ig-like" evidence="8">
    <location>
        <begin position="3745"/>
        <end position="3849"/>
    </location>
</feature>
<feature type="domain" description="Ig-like" evidence="8">
    <location>
        <begin position="2012"/>
        <end position="2101"/>
    </location>
</feature>
<feature type="domain" description="Ig-like" evidence="8">
    <location>
        <begin position="650"/>
        <end position="741"/>
    </location>
</feature>
<feature type="region of interest" description="Disordered" evidence="7">
    <location>
        <begin position="4377"/>
        <end position="4419"/>
    </location>
</feature>
<feature type="domain" description="Ig-like" evidence="8">
    <location>
        <begin position="6635"/>
        <end position="6729"/>
    </location>
</feature>
<keyword evidence="5" id="KW-1015">Disulfide bond</keyword>
<reference evidence="11" key="1">
    <citation type="submission" date="2023-11" db="UniProtKB">
        <authorList>
            <consortium name="WormBaseParasite"/>
        </authorList>
    </citation>
    <scope>IDENTIFICATION</scope>
</reference>
<dbReference type="SUPFAM" id="SSF48726">
    <property type="entry name" value="Immunoglobulin"/>
    <property type="match status" value="36"/>
</dbReference>
<dbReference type="PROSITE" id="PS50853">
    <property type="entry name" value="FN3"/>
    <property type="match status" value="12"/>
</dbReference>
<dbReference type="FunFam" id="2.60.40.10:FF:000032">
    <property type="entry name" value="palladin isoform X1"/>
    <property type="match status" value="4"/>
</dbReference>
<feature type="domain" description="Fibronectin type-III" evidence="9">
    <location>
        <begin position="6740"/>
        <end position="6838"/>
    </location>
</feature>
<dbReference type="InterPro" id="IPR003961">
    <property type="entry name" value="FN3_dom"/>
</dbReference>
<evidence type="ECO:0000256" key="4">
    <source>
        <dbReference type="ARBA" id="ARBA00022737"/>
    </source>
</evidence>
<feature type="domain" description="Ig-like" evidence="8">
    <location>
        <begin position="5402"/>
        <end position="5496"/>
    </location>
</feature>
<feature type="domain" description="Ig-like" evidence="8">
    <location>
        <begin position="2373"/>
        <end position="2464"/>
    </location>
</feature>
<feature type="compositionally biased region" description="Basic and acidic residues" evidence="7">
    <location>
        <begin position="4404"/>
        <end position="4419"/>
    </location>
</feature>
<feature type="domain" description="Fibronectin type-III" evidence="9">
    <location>
        <begin position="7260"/>
        <end position="7366"/>
    </location>
</feature>
<feature type="domain" description="Ig-like" evidence="8">
    <location>
        <begin position="423"/>
        <end position="521"/>
    </location>
</feature>
<feature type="domain" description="Fibronectin type-III" evidence="9">
    <location>
        <begin position="6433"/>
        <end position="6539"/>
    </location>
</feature>
<dbReference type="InterPro" id="IPR003598">
    <property type="entry name" value="Ig_sub2"/>
</dbReference>
<dbReference type="InterPro" id="IPR007110">
    <property type="entry name" value="Ig-like_dom"/>
</dbReference>
<feature type="domain" description="Ig-like" evidence="8">
    <location>
        <begin position="5813"/>
        <end position="5907"/>
    </location>
</feature>
<feature type="domain" description="Ig-like" evidence="8">
    <location>
        <begin position="3866"/>
        <end position="3970"/>
    </location>
</feature>
<feature type="domain" description="Ig-like" evidence="8">
    <location>
        <begin position="2944"/>
        <end position="3034"/>
    </location>
</feature>
<feature type="domain" description="Ig-like" evidence="8">
    <location>
        <begin position="2645"/>
        <end position="2735"/>
    </location>
</feature>
<feature type="domain" description="Ig-like" evidence="8">
    <location>
        <begin position="2744"/>
        <end position="2835"/>
    </location>
</feature>
<feature type="domain" description="Ig-like" evidence="8">
    <location>
        <begin position="3987"/>
        <end position="4091"/>
    </location>
</feature>
<evidence type="ECO:0000256" key="3">
    <source>
        <dbReference type="ARBA" id="ARBA00022490"/>
    </source>
</evidence>
<feature type="domain" description="Ig-like" evidence="8">
    <location>
        <begin position="6224"/>
        <end position="6318"/>
    </location>
</feature>
<dbReference type="WBParaSite" id="SMRG1_560.7">
    <property type="protein sequence ID" value="SMRG1_560.7"/>
    <property type="gene ID" value="SMRG1_560"/>
</dbReference>
<dbReference type="FunFam" id="2.60.40.10:FF:000031">
    <property type="entry name" value="Myosin-binding protein C, slow type"/>
    <property type="match status" value="6"/>
</dbReference>
<feature type="domain" description="Ig-like" evidence="8">
    <location>
        <begin position="5306"/>
        <end position="5397"/>
    </location>
</feature>
<feature type="domain" description="Ig-like" evidence="8">
    <location>
        <begin position="846"/>
        <end position="936"/>
    </location>
</feature>
<evidence type="ECO:0000256" key="5">
    <source>
        <dbReference type="ARBA" id="ARBA00023157"/>
    </source>
</evidence>
<dbReference type="InterPro" id="IPR013098">
    <property type="entry name" value="Ig_I-set"/>
</dbReference>
<feature type="domain" description="Fibronectin type-III" evidence="9">
    <location>
        <begin position="5205"/>
        <end position="5306"/>
    </location>
</feature>
<dbReference type="FunFam" id="2.60.40.10:FF:000425">
    <property type="entry name" value="Myosin light chain kinase"/>
    <property type="match status" value="3"/>
</dbReference>
<feature type="domain" description="Ig-like" evidence="8">
    <location>
        <begin position="949"/>
        <end position="1040"/>
    </location>
</feature>
<dbReference type="PANTHER" id="PTHR13817">
    <property type="entry name" value="TITIN"/>
    <property type="match status" value="1"/>
</dbReference>
<feature type="domain" description="Fibronectin type-III" evidence="9">
    <location>
        <begin position="5507"/>
        <end position="5605"/>
    </location>
</feature>
<comment type="similarity">
    <text evidence="2">Belongs to the protein kinase superfamily. CAMK Ser/Thr protein kinase family.</text>
</comment>
<dbReference type="InterPro" id="IPR036116">
    <property type="entry name" value="FN3_sf"/>
</dbReference>
<keyword evidence="6" id="KW-0393">Immunoglobulin domain</keyword>
<feature type="domain" description="Ig-like" evidence="8">
    <location>
        <begin position="1891"/>
        <end position="1995"/>
    </location>
</feature>
<sequence length="7682" mass="852948">MSDKASSCDSSDFSDGYPTTTTISTVALQAGNARIVLAVLRLDESITSSLSRISRTPLPNQPHELAEALRVHHNERNEIDHLTLNLKTEAQQLGSMIGAQPDDHDYNSQSWRFIEVPNKFTSGLPLSTMGKRLRSEMCLQLAGLETRWNAWDKVWTSRSIQLERRGTHFGQLTTIEEIEAEIISAERKLQQIMGMVSLTAPLSQVQIADRDLSQIEATIPVLHSRIRSSAPDMKLQLIQGEPSPTEYTGTNIDLLNVSKRHEHLETRLTTFTQETVRCRTEINLTLRLLNAVDTAQKALSQITFNLDRVKNQLPEISSENRYQIEEIRFDISEQINRGRVLADTHIPVLEQLSIQYPRPMEAKQFIQPIVNEFQSSINNLNQLSDEIRIRTEQSINLQRLQPTHVYDDQMKATTLTMPIKAKPPIIIKPLENITIEEGKKIIMETIFDSGLPPDANPYDTNQLQVTWYKDGIPVVTPDYEVNLTENTASLKISETLNEDNAIFTCYISTPYGKAETKCTLTIIDTISPVPISESLIQPTRNVREQKPIRELGDPPEFIKQLKSMCIDETSELVLDCQAVGLPVPILSWYRNGQLIDQNPDFKITQLAGSGILRIPQCRIMNHSGLYLCRATNPYGECSTTCQVDINPAKPPIIIQPLQNVNLKVGDRCKLTVQYKSELPVEVDWYHNDLPIQGEVGRRRITMELNNMISLHLLMVSDLEDGKYTCTVRNAAGSATTYCNVTVQPTDTRESLLPSQVTLRPTAPRRRRDLQSDLDEVFEPVKIPRIVQSPTGVTEEQVIPVSTVKGAYPKYTQRAVSVPPTTTASVPLRIQTNATGGRPVSDYGRPPQFILPLQNSGVNEAEKIKLECQITGIPAPQVTWLKNGIPLGRSNSYVTKEIGQYHCLIFYDVFLDDQGEYTCVAENPYGKAYSSCRMDVEPICEDEQPTDSEPTLVKPLPPSLSVVEGGSVELTCQFTGRPIPSIVWLKDGKQPQSSTNFQTFQDSGFARLYIPKVEKDKTGVYEAVATNPLGSCSTTVYMEILPSMRTSIDLLPTISPVMSGSSPEFTRIFKDVYIESERLEEVVLECSVVGVPTPIVYWTHNGTIIRPDDQRYTIGQGPGPNDHCLIIRRPGPESAGRYQAIAENLHGRVTCSAFISPIAYSQTIIKRPPSTMSLTRHTVTRQICPRETSLPPSPASTAPIISPQSFATVQLPLSPVRFQRETSAPPSQYYLTRHHLQIRPRQPTPPIQLTFALPRKEQSLSRTEIIRPIDSQLKLQGQVKHYSSTQHLYKKQITPIVPNIETRYSRRVASQPRLSPGYSSEEEHEHSMSVVPMVRHYKTRMERNLVSRPYIMSGYSSVKEHKRTLHLTPMRREYQTSLEHNLPARPILEKGYAAEEEREYEMNVVPIVPHTDYKTELTTDIYSKPELTPGYTTETEHIRSFEITPMVPEYHTKMERKIASHPILEAGYSSEEEHEHKLDIIPMTTSYKTELNTDVSSKLELMPGYAVETKHPIKLEVTPMVPEYRTELDTKVASHPHLEEGYTSEGEHEHQMELIPLVPEYKTQLSTDLSAKTEVISGYESRLHYEKTYLMETQLKQYETAISTHLPSRPSLTSIFESTFEHETNMNIVPVVPQIEHHKSQWITDFYARYRPVDVIVEVPIPPEFVKPLANVVADEGACVVIEGLVNGTPQPKISWYRSGRQLSDGPDFRLDYTNNCVRLTLSEAFPDDAGEYTCEAENIAGRAQSTANLIVRGRLMTPRFIKGLENQIIYERESVRLIVKVDGHPPPTVTWTRDGHEITSSPNYILECEGNGIYALNIPEAFFENSGRYAVIAENPAGKCISSGLLTVLEPERPYPRELDKLCLSQLTVQVEGLKQVQIPSPEPRPYPEKPYFTKTFSPEIELYEGERLILTAEACGNPIPFIKWYLNGQPLVDSPDHQQTQVGPPVSDVNELQPHPVIMTGHLIMNELFPEDSGLYTCIAENIAGQAEVMSNISVITKTISDTKKPTIQPPEFIKFPESPIRAQLDQELILEVEVKGLPLNSLNWYHNGMIVHSNPNQFIQIIPNTGITRLIIQQIQPDDQGEWLVTATNPAGSCSKCLQIICEEPIFVLPEPVVHTEYELKLSHPSMDTTDLSHTYQQQTIFIQPEMIPPNFIERFPSELQINEKIPLHIHGRVYGLPKPSVQWLKNGKPLYSDERIHYHVLDNGEVRLEITEPTEADSGIYVASAKSPAGEDHCIVNLSVVPLSSVAPTGQPPVFCRGPLPWSPTEAGPIITCPGVLNLQEGQPVRLEAEVIGKPVPTVSWFINGRPITMDKTHKIVPMRANVCSLILDTPVSNIDSGVCSCIATNQFGQAELRFNIHVEGKPQTISQSPRFIQKPPTQITAPLNEEVTLHAVAEGIPQPVLSWHKDGKLFTGTSDGRIQISINELETTLHFAALQSEDLCTWQCLAANIAGTASARTKISTPIEEKPKEIVRKFSIPKKQPEGLQEITSPYPIIMSPPQSVCINEGENARFTAHVVANPSPIVTWYVNGQPVPSYGIMPAKQPESEEIRYISRFDGLIYYLDMQKCKPEDAGEIYIVAQRSDISPELVNIEPNAVVSASAKLEVIPVIDLRAQLKPIPKPSVEVMTEKVMPTQEGPAMRAPRFLKFLQPQTVPESSEITFSVEFDGEPAPEVTWAREQVDINNRENYKITTTSTTSQLVISKVLLEDTGNFSVTLRNPAGQACSKSRLTVTQIKVSGKAPEFIPPLIESQIVEAGEPITFECKVTGEPTPQVHWERNGERLPLKDLEYIRVFDAPPFHTLVLCETVPDDSAEYRCVAINAHGQSVCKANVTIQAKPAAIVPPRIIQEPKSVTVMESQPVQLIALIEGTPMPEITWLLNNEIIKPSRYFLPEIRPDGYTILNISSVYPEDTGIYTVRAVNSGGEAQASAEILISAPLQTAPQFVKPLPTGTLEVKEGGRVFLEVQVSGEPIPRIDWYHNGQSLQSGPIWKVKTDRYTSQLECNVISMNDGGEILVRATNSVGQTTTQTKVVIIRSGPKPTPPVFQKRLQPQVKAPEHHTVTFECSVNGCPEPTLRWFHNGVEFEPVLISSFSHEMAAKRELYIDEATHTYTLYIHDLNAFDVGEIMVRAENELGVTMCSSVLELEILDGKIVEPRFIRQPPERIELQPGDSAQLECEVESEPPVTFKWYLNGLQLDQSNKRFRVLEDVNRTTLIIPSVQQDILPSEVTIEAAGQTGTKIVTSSILVMTAKTDDLSVPEPPELRFSRQLPSNLAYSEMDDTIILDVEVDKPEISSIELPKPTFSWYMNGIDIFLLPPDKKPERYNVSQDNPWHSRLTINKPGTWDFGEITCFVTRLTDKKEEKIYTSCNLELTYQPIKPDEQSKPIISKLEFAPQFIQGLPEKLTPEVGSTVVMDIILKSNPIPDIQWVISSPLTAERFEYFGPEQIDDETLQYRAILHNYQPDKDDNTMLQMIATTSLGQSTSICHIQPIEQQIVNIQFAKTLNSQLEVVLDQSIELECSIIPTNIPIEFRWFIKGVEITAEHIPYEINTTDFTSILKIPKINSELIGSTISVSVCSPYTNELKSSCELYTISESNLPIIEDIITELPTIPEMLTIESKIIEQEYEFSFIKPIHYELYQKSNEEYTLELECQLITDQQPASIKWSHEGTELNISDRIEQVYEYESGLAILIIHNITPQDMGEYTCTATQAHLQPSQVEPIQKTISTSTVVDIEVPETTEVVPTVTEKVLTFLQPVTPNIHTVQDHKDLELECQIQADLKPIQVVWEVDGKELTQSDRNEMIYFEDSGVARLIVHQVVPSDSGEYTCKVHGEVIEAETKQQLTKTISSGSIVTIEVPETTEVVPTVTEKVLTFLQPVTPNIHTVQDHKDLELECQIQADLKPIQVVWEVDGKELTQSDRNEMIYFEDSGVARLIVHQVVPSDSGEYTCKVHGEVIEAETKQQLTKTISSGSIVTIEVPETTEVVPTVTEKVLTFLQPVTPNIHTVQDHKDLELECQIQADLKPIQVVWEVDGKELTQSDRNEMIYFEDSGVARLIVHQVVPSDSGEYTCKVHGEVIEAETKQQLTKTISSGSIVTIEAAEKKEDKLMSPIFVHELTPLNISEGEEIYLTATVKGNPQPEEVIWKHNGNILQPDVTDVVMFYTPETGVCELTISEAFPEDSGIYSVQVQNTVGMAVSQTEVLVLVEVRNEPTILKSEDQKESIVEDVLNVVTDISGDKTVVSTVEGVELPKQEVVVNIVQTETTEMYSMIETLPEIPQAAIYEHIIEETEFEISLEEPLEISDDELLLDEGVTPTHVVVLDVLIPHDSVSIDETSISIEEAGKAQSIPSVTEISLHDVSLAAISDVNISEVKALDAKVTTQEEKEESNEKENRIQSIEAMSSDSKEQRKKGQSEDTKDVEVETVELVSVKEAVVDETPVESETVSVLGVTEEKSVVSATEDFAMEVEQVTLTVDDVSPRMESLTSSAEERVVSEAVPLEETVYDVYETEQVEAVTRPTTDAVASGVVSSTTPSLSDVVSVEEVPSEQVTEAGDTVTAKTAEVIVQEGKESVSQTMEWVSEGVGELEESDRQDSARVVEQPYEVSVAVSEKPTEVATPEKVSVKEAVVEKTPVESETVPVSIVSKGVVEVADMKSTVGVTEESGSVAEQETLVVEQVAESKETVTVKMEERVVQDVEKESVPETMEWVSEGVGELEESDRQDSARVVEQPSEVGVAVSETQVEMETVELVSVKEAVVDETPVESETVSVLGVTEEKSVVSATEDFAMEVEQVTLTVDDVSPRMESLTSSAEERVVSEAVPLEETVYDVYETEQVEAVTRPTTDAVASGVVSSTTPSLSDVVSVEEVPSEQVTEAGDTVTAKTAEVIVQEGKESVSQTMEWVSEGVGELEESDRQDSARVVEQPYEVSVAVSEKPTEVATPEKVSVKEAVVEKTPVESETVPVSIVSKGVVEVADMKSTVGMTEESGSVAEQETLVVEQVAESKETVTVKMEERVVQDVEKESVSETMEWVSEGVGELEESDRQDSARVVEQPSEVGVAVSETQVEMETVELVSVKEAVVDETPVESETVSVLGVTEEKSVVSATEDFAMEVEQVTLTVDDVSPRMESLTSSAEERVVSEAVPLEETVYDVYETEQVEAVTRPTTDAVASGVVSSTTPSLSDVVSVEEVPSEVKPPECSKPTAPSTPVNIKIIIIPPESPSSKSKLHITWQQPDDIPVTNFYIELKPSNSKTWQDVSADFTITEPYAILPTDNLQEFVSYEFRVIAENEAGKSVPSLPSNSIELGIPLEFIRPLTDITVSAVTNEPVILECELSRTPRDKIQWFKDGKALPSKLSSRIKVEELENGKVHRIIFSPLAEEDLGVYSVKVENLTSEARVDMKIAPTLKLSESFSDKVIMKAGEAAVFEIPFVASPKPTVTWSWRPRTRPDAELGSAQTPRFKADVVSGLTSLPVSKVKREDAGEYSVVISNELGEVTVSIELIVLDKPSVPRNLVASDNTGESVLFSWTEPEFLGLHPDVGVSDGLSYVVEMRESNQRASRSVTVTSELNTLIDKLQVNKSYVFSVAAKNDVGQSEFAETSPVSTKLEYGPPSSPVNVKAVVNPPKASIKDQTIELTWEQPTDQVSASGPVTNFYIELKPEDSTRWQDVSADFTITEPHFTLPTDKLQEFVSYEFRVTSENKAGKSKPSSPSNAVQLGIPLEFIRPLTDITVSAVTNEPVILECELSRTPRDKIQWFKDGKALPSKLSSRIKVEELENGKVHRIIFSPLAEEDLGVYSVKVENLTSEARVDMKIAPTLKLSESFSDKVIMKAGEAAVFEIPFVASPKPTVTWSWRPRTRPDAELGSAQTPRFKADVVSGLTSLPVSKVKREDAGEYSVVISNELGEVTVSIELIVLDKPSVPRNLVASDNTGESVLFSWTEPEFLGLHPDVGVSDGLSYVVEMRESNQRASRSVTVTSELNTLIDKLQVNKSYVFSVAAKNDVGQSEFAETSPVSTKLEYGPPSSPVNVKAVVNPPKASIKDQTIELTWEQPTDQVSASGPVTNFYIELKPEDSTRWQDVSADFTITEPHFTLPTDKLQEFVSYEFRVTSENKAGKSKPSSPSNAVQLGIPLEFIRPLTDITVSAVTNEPVILECELSRTPRDKIQWFKDGKALPSKLSSRIKVEELENGKVHRIIFSPLAEEDLGVYSVKVENLTSEARVDMKIAPTLKLSESFSDKVIMKAGEAAVFEIPFVASPKPTVTWSWRPRTRPDAELGSAQTPRFKADVVSGLTSLPVSKVKREDAGEYSVVISNELGEVTVSIELIVLDKPSVPRNLVASDNTGESVLFSWTEPEFLGLHPDVGVSDGLSYVVEMRESNQRASRSVTVTSELNTLIDKLQVNKSYVFSVAAKNDVGQSEFAETSPVSTKLEYGPPSSPVNVKAVVNPPKASIKDQTIELTWEQPTDQVSASGPVTNFYIELKPEDSTRWQDVSADFTITEPHFTLPTDKLQEFVSYEFRVTSENKAGKSKPSSPSNAVQLGIPLEFIRPLTDITVSAVTNEPVILECELSRTPRDKIQWFKDGKALPSKLSSRIKVEELENGKVHRIIFSPLAEEDLGVYSVKVENLTSEARVDMKIAPTLKLSESFSDKVIMKAGEAAVFEIPFVASPKPTVTWSWRPRTRPDAELGSAQTPRFKADVVSGLTSLPVSKVKREDAGEYSVVISNELGEVTVSIELIVLDKPSVPRNLVASDNTGESVLFSWTEPEFLGLHPDVGVSDGLSYVVEMRESNQRASRSVTVTSELNTLIDKLQVNKSYVFSVAAKNDVGQSEFAETSPVSTKLEYGPPSSPVNVKAVVNPPKASIKDQTIELTWEQPTDQVSASGPVTNFYIELKPEDSTRWQDVSADFTITEPHFTLPTDKLQEFVSYEFRVTSENKAGKSKPSSPSNAVQLGIPLEFIRPLTDLTVDKVTKEPVILECELSRTPRDKVQWLKDGKPIGRLPDRVTIEELENGKIHRVKFISLMDDDLGVYSLRVEKLSSECRLDMKVPPTLRLSDSFSDRVVIKAGGAMVFEIPFTASPKPKVEWTWRQRSRPDGELGPVQSPRFKADVVSGLTSLPVSKVKREDAGDYTVVISNELGEVSVTIQMIVIDKPSVPRDLEVSENSGESVLLSWKEPEFVGLSTTPTTTDVSGAGGLLEYVVEMRESSQRAGRGVRKTSELSVRIDDLQINKSYVFSVAAKNDVGQSEFAETKPVSTKLDYGPPSSPVNVKAVVNPLKASIKDQTIELTWEQPTGQVSASGPVTNFYIELKPEDSTRWQDVSADFTITEPHFTLPTDKLQEFVSYEFRVTSENKAGKSKPSSPSNAIQLGVPLEFIRPLTDLTVDKVTNEPVILECELSRTPRDKVQWLKDGKPIGRLPDRVTIEELENGKIHRVKFISLMDDDLGVYSLRIEKLSSECRLDMKVPPTLRLSDSFSDRVIIKAGGAMVFEIPFTASPKPKVEWTWRQRSRPDGELGPVQSPRFKADVVSGLTSLPVSKVKREDAGDYTVVISNELGEVSVTIQMIVIDKPSVPRDLEVSENSGESVLLSWKEPEFVGLSTTLTTDVSVSGAGGLLEYVVEMRESSQRAGRGVRKTSELSVRIDDLQINKSYVFSVAAKNDVGQSEFAETKPVSTKLDYVPVRTQLLSG</sequence>
<feature type="domain" description="Ig-like" evidence="8">
    <location>
        <begin position="1758"/>
        <end position="1842"/>
    </location>
</feature>
<accession>A0AA84ZZV4</accession>
<feature type="domain" description="Fibronectin type-III" evidence="9">
    <location>
        <begin position="6329"/>
        <end position="6427"/>
    </location>
</feature>
<dbReference type="InterPro" id="IPR013783">
    <property type="entry name" value="Ig-like_fold"/>
</dbReference>
<feature type="domain" description="Fibronectin type-III" evidence="9">
    <location>
        <begin position="5918"/>
        <end position="6016"/>
    </location>
</feature>
<comment type="subcellular location">
    <subcellularLocation>
        <location evidence="1">Cytoplasm</location>
        <location evidence="1">Myofibril</location>
    </subcellularLocation>
</comment>
<dbReference type="InterPro" id="IPR036179">
    <property type="entry name" value="Ig-like_dom_sf"/>
</dbReference>
<feature type="domain" description="Ig-like" evidence="8">
    <location>
        <begin position="6128"/>
        <end position="6219"/>
    </location>
</feature>
<dbReference type="SMART" id="SM00409">
    <property type="entry name" value="IG"/>
    <property type="match status" value="38"/>
</dbReference>
<name>A0AA84ZZV4_9TREM</name>
<feature type="domain" description="Fibronectin type-III" evidence="9">
    <location>
        <begin position="5611"/>
        <end position="5717"/>
    </location>
</feature>
<dbReference type="Gene3D" id="2.60.40.10">
    <property type="entry name" value="Immunoglobulins"/>
    <property type="match status" value="50"/>
</dbReference>
<feature type="domain" description="Ig-like" evidence="8">
    <location>
        <begin position="2152"/>
        <end position="2242"/>
    </location>
</feature>
<feature type="domain" description="Ig-like" evidence="8">
    <location>
        <begin position="2846"/>
        <end position="2937"/>
    </location>
</feature>
<dbReference type="GO" id="GO:0045989">
    <property type="term" value="P:positive regulation of striated muscle contraction"/>
    <property type="evidence" value="ECO:0007669"/>
    <property type="project" value="UniProtKB-ARBA"/>
</dbReference>
<evidence type="ECO:0000313" key="11">
    <source>
        <dbReference type="WBParaSite" id="SMRG1_560.7"/>
    </source>
</evidence>
<keyword evidence="4" id="KW-0677">Repeat</keyword>
<feature type="domain" description="Ig-like" evidence="8">
    <location>
        <begin position="1062"/>
        <end position="1155"/>
    </location>
</feature>
<dbReference type="GO" id="GO:0045214">
    <property type="term" value="P:sarcomere organization"/>
    <property type="evidence" value="ECO:0007669"/>
    <property type="project" value="TreeGrafter"/>
</dbReference>
<dbReference type="GO" id="GO:0031430">
    <property type="term" value="C:M band"/>
    <property type="evidence" value="ECO:0007669"/>
    <property type="project" value="TreeGrafter"/>
</dbReference>
<feature type="domain" description="Fibronectin type-III" evidence="9">
    <location>
        <begin position="6022"/>
        <end position="6128"/>
    </location>
</feature>
<dbReference type="FunFam" id="2.60.40.10:FF:000080">
    <property type="entry name" value="Myosin light chain kinase, smooth muscle"/>
    <property type="match status" value="1"/>
</dbReference>